<sequence length="546" mass="63017">MLIKQIMKSWLAILLFVATTPLFQIVASQQVNTQGIGYLEQELSPKEKPTEIPDFQTAVPQDKKLMVQSLFCEYIHFSPESVLIEESSKDWKVKELFVHNIYSFVILIVIAVLSGFFLGNSYKSCRVELEPSAITLSPRRRCISEKEKQTLFEFMKENKSSPKLTKEKTCQLTIRINCDASIEPLTNFTLHLPSNSKRAKKQESSADHLLKDSVNKYEKLLQNGHGARNFEVVSMLGRGGFGSVYKARHLLDEQFYAIKVIKIQVGVNQNLYEHKAFREVLSMMQLNSKHVLRYYNCWLESEGEHNIRSYEPTMEDEESEFSESSSSSSLASLSEPYFNLNLNIQMEYSKGCTLKNWLERPERTIERKSNCLIFRQLLKGVLHIHQNNFIHRDLKPANIFIDKDFCVKIGDFGLAVINNYLEAEPLTPLDTTHSTNVGSPLYLAPEQENALNYDEKVDVYPLGMILLELCVKIETDHERYLLLKNLRHKHMLPDEVKEKFGVESQIILWMTSKNPNDRPSVSDIMKSELMQTWESEFQLSPLSHNI</sequence>
<dbReference type="PROSITE" id="PS00108">
    <property type="entry name" value="PROTEIN_KINASE_ST"/>
    <property type="match status" value="1"/>
</dbReference>
<keyword evidence="12" id="KW-0472">Membrane</keyword>
<accession>A0AAU9JQ08</accession>
<evidence type="ECO:0000256" key="8">
    <source>
        <dbReference type="ARBA" id="ARBA00037982"/>
    </source>
</evidence>
<comment type="catalytic activity">
    <reaction evidence="10">
        <text>L-seryl-[protein] + ATP = O-phospho-L-seryl-[protein] + ADP + H(+)</text>
        <dbReference type="Rhea" id="RHEA:17989"/>
        <dbReference type="Rhea" id="RHEA-COMP:9863"/>
        <dbReference type="Rhea" id="RHEA-COMP:11604"/>
        <dbReference type="ChEBI" id="CHEBI:15378"/>
        <dbReference type="ChEBI" id="CHEBI:29999"/>
        <dbReference type="ChEBI" id="CHEBI:30616"/>
        <dbReference type="ChEBI" id="CHEBI:83421"/>
        <dbReference type="ChEBI" id="CHEBI:456216"/>
        <dbReference type="EC" id="2.7.11.1"/>
    </reaction>
    <physiologicalReaction direction="left-to-right" evidence="10">
        <dbReference type="Rhea" id="RHEA:17990"/>
    </physiologicalReaction>
</comment>
<dbReference type="Gene3D" id="1.10.510.10">
    <property type="entry name" value="Transferase(Phosphotransferase) domain 1"/>
    <property type="match status" value="1"/>
</dbReference>
<evidence type="ECO:0000256" key="10">
    <source>
        <dbReference type="ARBA" id="ARBA00048977"/>
    </source>
</evidence>
<dbReference type="InterPro" id="IPR000719">
    <property type="entry name" value="Prot_kinase_dom"/>
</dbReference>
<evidence type="ECO:0000256" key="5">
    <source>
        <dbReference type="ARBA" id="ARBA00022777"/>
    </source>
</evidence>
<evidence type="ECO:0000256" key="11">
    <source>
        <dbReference type="PROSITE-ProRule" id="PRU10141"/>
    </source>
</evidence>
<dbReference type="Pfam" id="PF00069">
    <property type="entry name" value="Pkinase"/>
    <property type="match status" value="1"/>
</dbReference>
<feature type="transmembrane region" description="Helical" evidence="12">
    <location>
        <begin position="101"/>
        <end position="119"/>
    </location>
</feature>
<comment type="similarity">
    <text evidence="8">Belongs to the protein kinase superfamily. Ser/Thr protein kinase family. GCN2 subfamily.</text>
</comment>
<evidence type="ECO:0000256" key="6">
    <source>
        <dbReference type="ARBA" id="ARBA00022840"/>
    </source>
</evidence>
<keyword evidence="12" id="KW-0812">Transmembrane</keyword>
<dbReference type="InterPro" id="IPR011009">
    <property type="entry name" value="Kinase-like_dom_sf"/>
</dbReference>
<keyword evidence="5" id="KW-0418">Kinase</keyword>
<evidence type="ECO:0000256" key="13">
    <source>
        <dbReference type="SAM" id="SignalP"/>
    </source>
</evidence>
<dbReference type="PROSITE" id="PS00107">
    <property type="entry name" value="PROTEIN_KINASE_ATP"/>
    <property type="match status" value="1"/>
</dbReference>
<evidence type="ECO:0000256" key="1">
    <source>
        <dbReference type="ARBA" id="ARBA00012513"/>
    </source>
</evidence>
<dbReference type="GO" id="GO:0005634">
    <property type="term" value="C:nucleus"/>
    <property type="evidence" value="ECO:0007669"/>
    <property type="project" value="TreeGrafter"/>
</dbReference>
<proteinExistence type="inferred from homology"/>
<evidence type="ECO:0000256" key="4">
    <source>
        <dbReference type="ARBA" id="ARBA00022741"/>
    </source>
</evidence>
<feature type="chain" id="PRO_5043493774" description="non-specific serine/threonine protein kinase" evidence="13">
    <location>
        <begin position="29"/>
        <end position="546"/>
    </location>
</feature>
<keyword evidence="12" id="KW-1133">Transmembrane helix</keyword>
<dbReference type="GO" id="GO:0005737">
    <property type="term" value="C:cytoplasm"/>
    <property type="evidence" value="ECO:0007669"/>
    <property type="project" value="TreeGrafter"/>
</dbReference>
<dbReference type="AlphaFoldDB" id="A0AAU9JQ08"/>
<dbReference type="PROSITE" id="PS50011">
    <property type="entry name" value="PROTEIN_KINASE_DOM"/>
    <property type="match status" value="1"/>
</dbReference>
<feature type="binding site" evidence="11">
    <location>
        <position position="259"/>
    </location>
    <ligand>
        <name>ATP</name>
        <dbReference type="ChEBI" id="CHEBI:30616"/>
    </ligand>
</feature>
<evidence type="ECO:0000259" key="14">
    <source>
        <dbReference type="PROSITE" id="PS50011"/>
    </source>
</evidence>
<organism evidence="15 16">
    <name type="scientific">Blepharisma stoltei</name>
    <dbReference type="NCBI Taxonomy" id="1481888"/>
    <lineage>
        <taxon>Eukaryota</taxon>
        <taxon>Sar</taxon>
        <taxon>Alveolata</taxon>
        <taxon>Ciliophora</taxon>
        <taxon>Postciliodesmatophora</taxon>
        <taxon>Heterotrichea</taxon>
        <taxon>Heterotrichida</taxon>
        <taxon>Blepharismidae</taxon>
        <taxon>Blepharisma</taxon>
    </lineage>
</organism>
<dbReference type="Gene3D" id="3.30.200.20">
    <property type="entry name" value="Phosphorylase Kinase, domain 1"/>
    <property type="match status" value="1"/>
</dbReference>
<keyword evidence="4 11" id="KW-0547">Nucleotide-binding</keyword>
<dbReference type="SUPFAM" id="SSF56112">
    <property type="entry name" value="Protein kinase-like (PK-like)"/>
    <property type="match status" value="1"/>
</dbReference>
<comment type="catalytic activity">
    <reaction evidence="9">
        <text>L-threonyl-[protein] + ATP = O-phospho-L-threonyl-[protein] + ADP + H(+)</text>
        <dbReference type="Rhea" id="RHEA:46608"/>
        <dbReference type="Rhea" id="RHEA-COMP:11060"/>
        <dbReference type="Rhea" id="RHEA-COMP:11605"/>
        <dbReference type="ChEBI" id="CHEBI:15378"/>
        <dbReference type="ChEBI" id="CHEBI:30013"/>
        <dbReference type="ChEBI" id="CHEBI:30616"/>
        <dbReference type="ChEBI" id="CHEBI:61977"/>
        <dbReference type="ChEBI" id="CHEBI:456216"/>
        <dbReference type="EC" id="2.7.11.1"/>
    </reaction>
    <physiologicalReaction direction="left-to-right" evidence="9">
        <dbReference type="Rhea" id="RHEA:46609"/>
    </physiologicalReaction>
</comment>
<gene>
    <name evidence="15" type="ORF">BSTOLATCC_MIC44432</name>
</gene>
<keyword evidence="13" id="KW-0732">Signal</keyword>
<name>A0AAU9JQ08_9CILI</name>
<keyword evidence="3" id="KW-0808">Transferase</keyword>
<evidence type="ECO:0000256" key="2">
    <source>
        <dbReference type="ARBA" id="ARBA00022527"/>
    </source>
</evidence>
<dbReference type="PANTHER" id="PTHR11042:SF160">
    <property type="entry name" value="EUKARYOTIC TRANSLATION INITIATION FACTOR 2-ALPHA KINASE 1"/>
    <property type="match status" value="1"/>
</dbReference>
<evidence type="ECO:0000256" key="9">
    <source>
        <dbReference type="ARBA" id="ARBA00048659"/>
    </source>
</evidence>
<comment type="caution">
    <text evidence="15">The sequence shown here is derived from an EMBL/GenBank/DDBJ whole genome shotgun (WGS) entry which is preliminary data.</text>
</comment>
<protein>
    <recommendedName>
        <fullName evidence="1">non-specific serine/threonine protein kinase</fullName>
        <ecNumber evidence="1">2.7.11.1</ecNumber>
    </recommendedName>
</protein>
<reference evidence="15" key="1">
    <citation type="submission" date="2021-09" db="EMBL/GenBank/DDBJ databases">
        <authorList>
            <consortium name="AG Swart"/>
            <person name="Singh M."/>
            <person name="Singh A."/>
            <person name="Seah K."/>
            <person name="Emmerich C."/>
        </authorList>
    </citation>
    <scope>NUCLEOTIDE SEQUENCE</scope>
    <source>
        <strain evidence="15">ATCC30299</strain>
    </source>
</reference>
<evidence type="ECO:0000256" key="12">
    <source>
        <dbReference type="SAM" id="Phobius"/>
    </source>
</evidence>
<dbReference type="GO" id="GO:0005524">
    <property type="term" value="F:ATP binding"/>
    <property type="evidence" value="ECO:0007669"/>
    <property type="project" value="UniProtKB-UniRule"/>
</dbReference>
<evidence type="ECO:0000256" key="3">
    <source>
        <dbReference type="ARBA" id="ARBA00022679"/>
    </source>
</evidence>
<keyword evidence="7" id="KW-0652">Protein synthesis inhibitor</keyword>
<dbReference type="GO" id="GO:0017148">
    <property type="term" value="P:negative regulation of translation"/>
    <property type="evidence" value="ECO:0007669"/>
    <property type="project" value="UniProtKB-KW"/>
</dbReference>
<evidence type="ECO:0000256" key="7">
    <source>
        <dbReference type="ARBA" id="ARBA00023193"/>
    </source>
</evidence>
<feature type="signal peptide" evidence="13">
    <location>
        <begin position="1"/>
        <end position="28"/>
    </location>
</feature>
<dbReference type="GO" id="GO:0004694">
    <property type="term" value="F:eukaryotic translation initiation factor 2alpha kinase activity"/>
    <property type="evidence" value="ECO:0007669"/>
    <property type="project" value="TreeGrafter"/>
</dbReference>
<dbReference type="Proteomes" id="UP001162131">
    <property type="component" value="Unassembled WGS sequence"/>
</dbReference>
<dbReference type="EMBL" id="CAJZBQ010000044">
    <property type="protein sequence ID" value="CAG9327804.1"/>
    <property type="molecule type" value="Genomic_DNA"/>
</dbReference>
<keyword evidence="16" id="KW-1185">Reference proteome</keyword>
<dbReference type="InterPro" id="IPR050339">
    <property type="entry name" value="CC_SR_Kinase"/>
</dbReference>
<dbReference type="CDD" id="cd13996">
    <property type="entry name" value="STKc_EIF2AK"/>
    <property type="match status" value="1"/>
</dbReference>
<keyword evidence="6 11" id="KW-0067">ATP-binding</keyword>
<dbReference type="EC" id="2.7.11.1" evidence="1"/>
<feature type="domain" description="Protein kinase" evidence="14">
    <location>
        <begin position="230"/>
        <end position="530"/>
    </location>
</feature>
<dbReference type="InterPro" id="IPR008271">
    <property type="entry name" value="Ser/Thr_kinase_AS"/>
</dbReference>
<evidence type="ECO:0000313" key="15">
    <source>
        <dbReference type="EMBL" id="CAG9327804.1"/>
    </source>
</evidence>
<dbReference type="PANTHER" id="PTHR11042">
    <property type="entry name" value="EUKARYOTIC TRANSLATION INITIATION FACTOR 2-ALPHA KINASE EIF2-ALPHA KINASE -RELATED"/>
    <property type="match status" value="1"/>
</dbReference>
<dbReference type="InterPro" id="IPR017441">
    <property type="entry name" value="Protein_kinase_ATP_BS"/>
</dbReference>
<evidence type="ECO:0000313" key="16">
    <source>
        <dbReference type="Proteomes" id="UP001162131"/>
    </source>
</evidence>
<keyword evidence="2" id="KW-0723">Serine/threonine-protein kinase</keyword>
<dbReference type="SMART" id="SM00220">
    <property type="entry name" value="S_TKc"/>
    <property type="match status" value="1"/>
</dbReference>